<keyword evidence="10" id="KW-1185">Reference proteome</keyword>
<evidence type="ECO:0000256" key="4">
    <source>
        <dbReference type="ARBA" id="ARBA00022833"/>
    </source>
</evidence>
<dbReference type="AlphaFoldDB" id="A0A4S4L9Y0"/>
<name>A0A4S4L9Y0_9AGAM</name>
<feature type="compositionally biased region" description="Polar residues" evidence="6">
    <location>
        <begin position="331"/>
        <end position="360"/>
    </location>
</feature>
<evidence type="ECO:0000256" key="6">
    <source>
        <dbReference type="SAM" id="MobiDB-lite"/>
    </source>
</evidence>
<dbReference type="Proteomes" id="UP000308199">
    <property type="component" value="Unassembled WGS sequence"/>
</dbReference>
<evidence type="ECO:0000313" key="10">
    <source>
        <dbReference type="Proteomes" id="UP000308199"/>
    </source>
</evidence>
<keyword evidence="2" id="KW-0479">Metal-binding</keyword>
<dbReference type="Pfam" id="PF07967">
    <property type="entry name" value="zf-C3HC"/>
    <property type="match status" value="1"/>
</dbReference>
<evidence type="ECO:0000259" key="7">
    <source>
        <dbReference type="Pfam" id="PF07967"/>
    </source>
</evidence>
<dbReference type="GO" id="GO:0008270">
    <property type="term" value="F:zinc ion binding"/>
    <property type="evidence" value="ECO:0007669"/>
    <property type="project" value="UniProtKB-KW"/>
</dbReference>
<evidence type="ECO:0000256" key="2">
    <source>
        <dbReference type="ARBA" id="ARBA00022723"/>
    </source>
</evidence>
<organism evidence="9 10">
    <name type="scientific">Phellinidium pouzarii</name>
    <dbReference type="NCBI Taxonomy" id="167371"/>
    <lineage>
        <taxon>Eukaryota</taxon>
        <taxon>Fungi</taxon>
        <taxon>Dikarya</taxon>
        <taxon>Basidiomycota</taxon>
        <taxon>Agaricomycotina</taxon>
        <taxon>Agaricomycetes</taxon>
        <taxon>Hymenochaetales</taxon>
        <taxon>Hymenochaetaceae</taxon>
        <taxon>Phellinidium</taxon>
    </lineage>
</organism>
<evidence type="ECO:0000256" key="3">
    <source>
        <dbReference type="ARBA" id="ARBA00022771"/>
    </source>
</evidence>
<evidence type="ECO:0000259" key="8">
    <source>
        <dbReference type="Pfam" id="PF08600"/>
    </source>
</evidence>
<protein>
    <recommendedName>
        <fullName evidence="11">C3HC-type domain-containing protein</fullName>
    </recommendedName>
</protein>
<reference evidence="9 10" key="1">
    <citation type="submission" date="2019-02" db="EMBL/GenBank/DDBJ databases">
        <title>Genome sequencing of the rare red list fungi Phellinidium pouzarii.</title>
        <authorList>
            <person name="Buettner E."/>
            <person name="Kellner H."/>
        </authorList>
    </citation>
    <scope>NUCLEOTIDE SEQUENCE [LARGE SCALE GENOMIC DNA]</scope>
    <source>
        <strain evidence="9 10">DSM 108285</strain>
    </source>
</reference>
<dbReference type="PANTHER" id="PTHR15835:SF6">
    <property type="entry name" value="ZINC FINGER C3HC-TYPE PROTEIN 1"/>
    <property type="match status" value="1"/>
</dbReference>
<feature type="domain" description="NuBaID C-terminal" evidence="8">
    <location>
        <begin position="387"/>
        <end position="467"/>
    </location>
</feature>
<comment type="subcellular location">
    <subcellularLocation>
        <location evidence="1">Nucleus</location>
    </subcellularLocation>
</comment>
<evidence type="ECO:0000256" key="5">
    <source>
        <dbReference type="ARBA" id="ARBA00023242"/>
    </source>
</evidence>
<evidence type="ECO:0000313" key="9">
    <source>
        <dbReference type="EMBL" id="THH06450.1"/>
    </source>
</evidence>
<dbReference type="GO" id="GO:0005634">
    <property type="term" value="C:nucleus"/>
    <property type="evidence" value="ECO:0007669"/>
    <property type="project" value="UniProtKB-SubCell"/>
</dbReference>
<keyword evidence="5" id="KW-0539">Nucleus</keyword>
<sequence>MTSSSSTIAPAAKSTKRKIDDALHNLDDLLRSPDEVKLPVPKKARFPGSLYSTLAKYGIRSSKANSISTSKSNESNIIKKIAPNLSAILSRAATKRQKTTHAEELARASVTSTNTSSLQLGASEYRPSSIGSFLTRLSSFKLSTYANKPAVIDAVAASRAGWVNDGKDRLVCGICRSSWIVSPRDGMTRDAGAIINFFPNALLEKQKTYLVQMHKDGCPWKSRQCDPSIYRILLKSPSVLAKEIKKHALELDDEKTLEGVEIRHPLTTSQVQGLMTSLASVRVLSPDASNPEDAEASNTHNTTSEPRPQPSLTAALTSLFGWALVPQNTLSSESQSIAPSPVMSTPGTPRKTNWNSSVSEAGTPVPPRRTPTPRVSSAVASRLQRLDNQKDHDSTLIHCSLCQRRVGLWAFKHSLIPVMSTTGSITTNESDPKSASRAAAAARRQSLMPKRQFDLLKEHRSYCPFIVRSTTVPSLPSVRTTPSPTQAPNSSTPELVRANSVSLFNFSFAPHNAPEYPAPSTTDGTPGDPSMVEGWRAVFTMVLRTGLSKRQRQRRLVNVGSTQVVPIRDPETETSGGEAGKSQSVNGMEIDGIQAMVADVKTRGNIVKMHTISTLHNNITLEPVERQLYTPSIPLTLTVEPSETDFPEIFDSQVYLNILNNPWAQKSVESTIHTHSSDFASEYSWSELSEDGCIRYNSHEAPSQFLLDESPVLSQKETGRRKESLSWDPSAMLATLSTASEGHEIDCPCVDCYLWRAYTSEGTVFKNCECLGCRS</sequence>
<comment type="caution">
    <text evidence="9">The sequence shown here is derived from an EMBL/GenBank/DDBJ whole genome shotgun (WGS) entry which is preliminary data.</text>
</comment>
<dbReference type="InterPro" id="IPR012935">
    <property type="entry name" value="NuBaID_N"/>
</dbReference>
<gene>
    <name evidence="9" type="ORF">EW145_g4081</name>
</gene>
<feature type="compositionally biased region" description="Polar residues" evidence="6">
    <location>
        <begin position="296"/>
        <end position="311"/>
    </location>
</feature>
<feature type="domain" description="C3HC-type" evidence="7">
    <location>
        <begin position="129"/>
        <end position="248"/>
    </location>
</feature>
<proteinExistence type="predicted"/>
<feature type="region of interest" description="Disordered" evidence="6">
    <location>
        <begin position="287"/>
        <end position="311"/>
    </location>
</feature>
<feature type="region of interest" description="Disordered" evidence="6">
    <location>
        <begin position="331"/>
        <end position="374"/>
    </location>
</feature>
<dbReference type="EMBL" id="SGPK01000195">
    <property type="protein sequence ID" value="THH06450.1"/>
    <property type="molecule type" value="Genomic_DNA"/>
</dbReference>
<dbReference type="InterPro" id="IPR013909">
    <property type="entry name" value="NuBaID_C"/>
</dbReference>
<evidence type="ECO:0008006" key="11">
    <source>
        <dbReference type="Google" id="ProtNLM"/>
    </source>
</evidence>
<accession>A0A4S4L9Y0</accession>
<dbReference type="OrthoDB" id="2592092at2759"/>
<dbReference type="Pfam" id="PF08600">
    <property type="entry name" value="NuBaID_C"/>
    <property type="match status" value="1"/>
</dbReference>
<evidence type="ECO:0000256" key="1">
    <source>
        <dbReference type="ARBA" id="ARBA00004123"/>
    </source>
</evidence>
<dbReference type="PANTHER" id="PTHR15835">
    <property type="entry name" value="NUCLEAR-INTERACTING PARTNER OF ALK"/>
    <property type="match status" value="1"/>
</dbReference>
<keyword evidence="4" id="KW-0862">Zinc</keyword>
<keyword evidence="3" id="KW-0863">Zinc-finger</keyword>